<dbReference type="GO" id="GO:0008270">
    <property type="term" value="F:zinc ion binding"/>
    <property type="evidence" value="ECO:0007669"/>
    <property type="project" value="UniProtKB-KW"/>
</dbReference>
<evidence type="ECO:0000256" key="13">
    <source>
        <dbReference type="SAM" id="Coils"/>
    </source>
</evidence>
<comment type="catalytic activity">
    <reaction evidence="12">
        <text>DNA(n) + a 2'-deoxyribonucleoside 5'-triphosphate = DNA(n+1) + diphosphate</text>
        <dbReference type="Rhea" id="RHEA:22508"/>
        <dbReference type="Rhea" id="RHEA-COMP:17339"/>
        <dbReference type="Rhea" id="RHEA-COMP:17340"/>
        <dbReference type="ChEBI" id="CHEBI:33019"/>
        <dbReference type="ChEBI" id="CHEBI:61560"/>
        <dbReference type="ChEBI" id="CHEBI:173112"/>
        <dbReference type="EC" id="2.7.7.7"/>
    </reaction>
</comment>
<keyword evidence="6 20" id="KW-0479">Metal-binding</keyword>
<keyword evidence="18" id="KW-1185">Reference proteome</keyword>
<feature type="coiled-coil region" evidence="13">
    <location>
        <begin position="57"/>
        <end position="88"/>
    </location>
</feature>
<dbReference type="InterPro" id="IPR012337">
    <property type="entry name" value="RNaseH-like_sf"/>
</dbReference>
<evidence type="ECO:0000256" key="12">
    <source>
        <dbReference type="RuleBase" id="RU000442"/>
    </source>
</evidence>
<dbReference type="OrthoDB" id="6755010at2759"/>
<dbReference type="Gene3D" id="3.30.420.10">
    <property type="entry name" value="Ribonuclease H-like superfamily/Ribonuclease H"/>
    <property type="match status" value="1"/>
</dbReference>
<dbReference type="InterPro" id="IPR023211">
    <property type="entry name" value="DNA_pol_palm_dom_sf"/>
</dbReference>
<dbReference type="Pfam" id="PF00136">
    <property type="entry name" value="DNA_pol_B"/>
    <property type="match status" value="1"/>
</dbReference>
<dbReference type="PDB" id="7UY7">
    <property type="method" value="EM"/>
    <property type="resolution" value="4.20 A"/>
    <property type="chains" value="E=1-1393"/>
</dbReference>
<dbReference type="PANTHER" id="PTHR45861">
    <property type="entry name" value="DNA POLYMERASE ALPHA CATALYTIC SUBUNIT"/>
    <property type="match status" value="1"/>
</dbReference>
<organism evidence="17 18">
    <name type="scientific">Tetrahymena thermophila (strain SB210)</name>
    <dbReference type="NCBI Taxonomy" id="312017"/>
    <lineage>
        <taxon>Eukaryota</taxon>
        <taxon>Sar</taxon>
        <taxon>Alveolata</taxon>
        <taxon>Ciliophora</taxon>
        <taxon>Intramacronucleata</taxon>
        <taxon>Oligohymenophorea</taxon>
        <taxon>Hymenostomatida</taxon>
        <taxon>Tetrahymenina</taxon>
        <taxon>Tetrahymenidae</taxon>
        <taxon>Tetrahymena</taxon>
    </lineage>
</organism>
<dbReference type="KEGG" id="tet:TTHERM_00424700"/>
<dbReference type="RefSeq" id="XP_001013747.3">
    <property type="nucleotide sequence ID" value="XM_001013747.3"/>
</dbReference>
<evidence type="ECO:0000259" key="15">
    <source>
        <dbReference type="Pfam" id="PF00136"/>
    </source>
</evidence>
<dbReference type="InterPro" id="IPR017964">
    <property type="entry name" value="DNA-dir_DNA_pol_B_CS"/>
</dbReference>
<feature type="domain" description="DNA-directed DNA polymerase family B multifunctional" evidence="15">
    <location>
        <begin position="698"/>
        <end position="1195"/>
    </location>
</feature>
<evidence type="ECO:0007829" key="20">
    <source>
        <dbReference type="PDB" id="7UY8"/>
    </source>
</evidence>
<dbReference type="InParanoid" id="Q23AJ0"/>
<evidence type="ECO:0000256" key="3">
    <source>
        <dbReference type="ARBA" id="ARBA00022679"/>
    </source>
</evidence>
<dbReference type="eggNOG" id="KOG0970">
    <property type="taxonomic scope" value="Eukaryota"/>
</dbReference>
<dbReference type="HOGENOM" id="CLU_254642_0_0_1"/>
<dbReference type="GO" id="GO:1902975">
    <property type="term" value="P:mitotic DNA replication initiation"/>
    <property type="evidence" value="ECO:0007669"/>
    <property type="project" value="InterPro"/>
</dbReference>
<keyword evidence="11" id="KW-0539">Nucleus</keyword>
<dbReference type="InterPro" id="IPR045846">
    <property type="entry name" value="POLBc_alpha"/>
</dbReference>
<dbReference type="EMDB" id="EMD-26867"/>
<dbReference type="SMR" id="Q23AJ0"/>
<proteinExistence type="evidence at protein level"/>
<evidence type="ECO:0000313" key="18">
    <source>
        <dbReference type="Proteomes" id="UP000009168"/>
    </source>
</evidence>
<evidence type="ECO:0000256" key="1">
    <source>
        <dbReference type="ARBA" id="ARBA00004123"/>
    </source>
</evidence>
<dbReference type="InterPro" id="IPR036397">
    <property type="entry name" value="RNaseH_sf"/>
</dbReference>
<dbReference type="GO" id="GO:0006272">
    <property type="term" value="P:leading strand elongation"/>
    <property type="evidence" value="ECO:0007669"/>
    <property type="project" value="TreeGrafter"/>
</dbReference>
<feature type="binding site" evidence="20">
    <location>
        <position position="1248"/>
    </location>
    <ligand>
        <name>Zn(2+)</name>
        <dbReference type="ChEBI" id="CHEBI:29105"/>
    </ligand>
</feature>
<dbReference type="InterPro" id="IPR042087">
    <property type="entry name" value="DNA_pol_B_thumb"/>
</dbReference>
<dbReference type="GO" id="GO:0003688">
    <property type="term" value="F:DNA replication origin binding"/>
    <property type="evidence" value="ECO:0007669"/>
    <property type="project" value="TreeGrafter"/>
</dbReference>
<name>Q23AJ0_TETTS</name>
<dbReference type="Gene3D" id="3.90.1600.10">
    <property type="entry name" value="Palm domain of DNA polymerase"/>
    <property type="match status" value="1"/>
</dbReference>
<evidence type="ECO:0000256" key="11">
    <source>
        <dbReference type="ARBA" id="ARBA00023242"/>
    </source>
</evidence>
<feature type="binding site" evidence="20">
    <location>
        <position position="1275"/>
    </location>
    <ligand>
        <name>Zn(2+)</name>
        <dbReference type="ChEBI" id="CHEBI:29105"/>
    </ligand>
</feature>
<dbReference type="Gene3D" id="3.30.70.2820">
    <property type="match status" value="1"/>
</dbReference>
<dbReference type="PROSITE" id="PS00116">
    <property type="entry name" value="DNA_POLYMERASE_B"/>
    <property type="match status" value="1"/>
</dbReference>
<evidence type="ECO:0000256" key="6">
    <source>
        <dbReference type="ARBA" id="ARBA00022723"/>
    </source>
</evidence>
<keyword evidence="13" id="KW-0175">Coiled coil</keyword>
<dbReference type="PDB" id="7UY8">
    <property type="method" value="EM"/>
    <property type="resolution" value="4.50 A"/>
    <property type="chains" value="A=1-1393"/>
</dbReference>
<dbReference type="GO" id="GO:0003887">
    <property type="term" value="F:DNA-directed DNA polymerase activity"/>
    <property type="evidence" value="ECO:0007669"/>
    <property type="project" value="UniProtKB-KW"/>
</dbReference>
<feature type="compositionally biased region" description="Basic and acidic residues" evidence="14">
    <location>
        <begin position="1"/>
        <end position="17"/>
    </location>
</feature>
<dbReference type="Pfam" id="PF03104">
    <property type="entry name" value="DNA_pol_B_exo1"/>
    <property type="match status" value="1"/>
</dbReference>
<keyword evidence="7" id="KW-0863">Zinc-finger</keyword>
<dbReference type="NCBIfam" id="TIGR00592">
    <property type="entry name" value="pol2"/>
    <property type="match status" value="1"/>
</dbReference>
<dbReference type="SUPFAM" id="SSF53098">
    <property type="entry name" value="Ribonuclease H-like"/>
    <property type="match status" value="1"/>
</dbReference>
<feature type="binding site" evidence="20">
    <location>
        <position position="1273"/>
    </location>
    <ligand>
        <name>Zn(2+)</name>
        <dbReference type="ChEBI" id="CHEBI:29105"/>
    </ligand>
</feature>
<dbReference type="GO" id="GO:0000166">
    <property type="term" value="F:nucleotide binding"/>
    <property type="evidence" value="ECO:0007669"/>
    <property type="project" value="InterPro"/>
</dbReference>
<keyword evidence="3 12" id="KW-0808">Transferase</keyword>
<feature type="domain" description="DNA-directed DNA polymerase family B exonuclease" evidence="16">
    <location>
        <begin position="388"/>
        <end position="629"/>
    </location>
</feature>
<dbReference type="CDD" id="cd05776">
    <property type="entry name" value="DNA_polB_alpha_exo"/>
    <property type="match status" value="1"/>
</dbReference>
<evidence type="ECO:0000256" key="2">
    <source>
        <dbReference type="ARBA" id="ARBA00005755"/>
    </source>
</evidence>
<evidence type="ECO:0000256" key="5">
    <source>
        <dbReference type="ARBA" id="ARBA00022705"/>
    </source>
</evidence>
<dbReference type="PRINTS" id="PR00106">
    <property type="entry name" value="DNAPOLB"/>
</dbReference>
<dbReference type="SUPFAM" id="SSF56672">
    <property type="entry name" value="DNA/RNA polymerases"/>
    <property type="match status" value="1"/>
</dbReference>
<dbReference type="PANTHER" id="PTHR45861:SF1">
    <property type="entry name" value="DNA POLYMERASE ALPHA CATALYTIC SUBUNIT"/>
    <property type="match status" value="1"/>
</dbReference>
<dbReference type="InterPro" id="IPR006134">
    <property type="entry name" value="DNA-dir_DNA_pol_B_multi_dom"/>
</dbReference>
<keyword evidence="4 12" id="KW-0548">Nucleotidyltransferase</keyword>
<feature type="compositionally biased region" description="Basic residues" evidence="14">
    <location>
        <begin position="18"/>
        <end position="27"/>
    </location>
</feature>
<comment type="subcellular location">
    <subcellularLocation>
        <location evidence="1">Nucleus</location>
    </subcellularLocation>
</comment>
<feature type="region of interest" description="Disordered" evidence="14">
    <location>
        <begin position="737"/>
        <end position="769"/>
    </location>
</feature>
<dbReference type="InterPro" id="IPR006172">
    <property type="entry name" value="DNA-dir_DNA_pol_B"/>
</dbReference>
<evidence type="ECO:0000256" key="4">
    <source>
        <dbReference type="ARBA" id="ARBA00022695"/>
    </source>
</evidence>
<feature type="binding site" evidence="20">
    <location>
        <position position="1251"/>
    </location>
    <ligand>
        <name>Zn(2+)</name>
        <dbReference type="ChEBI" id="CHEBI:29105"/>
    </ligand>
</feature>
<dbReference type="Gene3D" id="1.10.132.60">
    <property type="entry name" value="DNA polymerase family B, C-terminal domain"/>
    <property type="match status" value="1"/>
</dbReference>
<dbReference type="CDD" id="cd05532">
    <property type="entry name" value="POLBc_alpha"/>
    <property type="match status" value="1"/>
</dbReference>
<dbReference type="GO" id="GO:0006273">
    <property type="term" value="P:lagging strand elongation"/>
    <property type="evidence" value="ECO:0007669"/>
    <property type="project" value="TreeGrafter"/>
</dbReference>
<evidence type="ECO:0000256" key="9">
    <source>
        <dbReference type="ARBA" id="ARBA00022932"/>
    </source>
</evidence>
<keyword evidence="9 12" id="KW-0239">DNA-directed DNA polymerase</keyword>
<comment type="similarity">
    <text evidence="2 12">Belongs to the DNA polymerase type-B family.</text>
</comment>
<evidence type="ECO:0000256" key="8">
    <source>
        <dbReference type="ARBA" id="ARBA00022833"/>
    </source>
</evidence>
<keyword evidence="19 20" id="KW-0002">3D-structure</keyword>
<dbReference type="STRING" id="312017.Q23AJ0"/>
<evidence type="ECO:0000256" key="10">
    <source>
        <dbReference type="ARBA" id="ARBA00023125"/>
    </source>
</evidence>
<dbReference type="SMART" id="SM00486">
    <property type="entry name" value="POLBc"/>
    <property type="match status" value="1"/>
</dbReference>
<evidence type="ECO:0000256" key="14">
    <source>
        <dbReference type="SAM" id="MobiDB-lite"/>
    </source>
</evidence>
<gene>
    <name evidence="17" type="ORF">TTHERM_00424700</name>
</gene>
<accession>Q23AJ0</accession>
<keyword evidence="10 12" id="KW-0238">DNA-binding</keyword>
<feature type="region of interest" description="Disordered" evidence="14">
    <location>
        <begin position="1"/>
        <end position="34"/>
    </location>
</feature>
<dbReference type="EMDB" id="EMD-26866"/>
<reference evidence="18" key="1">
    <citation type="journal article" date="2006" name="PLoS Biol.">
        <title>Macronuclear genome sequence of the ciliate Tetrahymena thermophila, a model eukaryote.</title>
        <authorList>
            <person name="Eisen J.A."/>
            <person name="Coyne R.S."/>
            <person name="Wu M."/>
            <person name="Wu D."/>
            <person name="Thiagarajan M."/>
            <person name="Wortman J.R."/>
            <person name="Badger J.H."/>
            <person name="Ren Q."/>
            <person name="Amedeo P."/>
            <person name="Jones K.M."/>
            <person name="Tallon L.J."/>
            <person name="Delcher A.L."/>
            <person name="Salzberg S.L."/>
            <person name="Silva J.C."/>
            <person name="Haas B.J."/>
            <person name="Majoros W.H."/>
            <person name="Farzad M."/>
            <person name="Carlton J.M."/>
            <person name="Smith R.K. Jr."/>
            <person name="Garg J."/>
            <person name="Pearlman R.E."/>
            <person name="Karrer K.M."/>
            <person name="Sun L."/>
            <person name="Manning G."/>
            <person name="Elde N.C."/>
            <person name="Turkewitz A.P."/>
            <person name="Asai D.J."/>
            <person name="Wilkes D.E."/>
            <person name="Wang Y."/>
            <person name="Cai H."/>
            <person name="Collins K."/>
            <person name="Stewart B.A."/>
            <person name="Lee S.R."/>
            <person name="Wilamowska K."/>
            <person name="Weinberg Z."/>
            <person name="Ruzzo W.L."/>
            <person name="Wloga D."/>
            <person name="Gaertig J."/>
            <person name="Frankel J."/>
            <person name="Tsao C.-C."/>
            <person name="Gorovsky M.A."/>
            <person name="Keeling P.J."/>
            <person name="Waller R.F."/>
            <person name="Patron N.J."/>
            <person name="Cherry J.M."/>
            <person name="Stover N.A."/>
            <person name="Krieger C.J."/>
            <person name="del Toro C."/>
            <person name="Ryder H.F."/>
            <person name="Williamson S.C."/>
            <person name="Barbeau R.A."/>
            <person name="Hamilton E.P."/>
            <person name="Orias E."/>
        </authorList>
    </citation>
    <scope>NUCLEOTIDE SEQUENCE [LARGE SCALE GENOMIC DNA]</scope>
    <source>
        <strain evidence="18">SB210</strain>
    </source>
</reference>
<dbReference type="GO" id="GO:0005658">
    <property type="term" value="C:alpha DNA polymerase:primase complex"/>
    <property type="evidence" value="ECO:0007669"/>
    <property type="project" value="TreeGrafter"/>
</dbReference>
<sequence length="1393" mass="161767">MSDKLTRLERLNKEVKKQNKLKQHSKNNRFDDDMDIEAYEDDEQIEEDDFIDDTQEDKKYKKKYREIEDEFDQEIEEEEELNKKKKTKNTILNYTNTTAVTNNKKKAISKQIPDIDIEEIMKLTERKKKIEQEEAQLLQEEQELLEQEKREEEEKKRISQEAKSILREDCASSKTANSSKGKVDQNILNAINRDFSDDSNTVDSISEFQKLKSLAQKANLANESLKQSKVSNTEINLTNLSISQVKKINDYKNEDGSVDAYLYDYFYDAQVKPDKIYAFAKVQNKQTNAFDTCVIQIDTIIRNLFFYPSSDTVTEQQIKNEIAELLKKEQTSRKNVEFLGAFVDKNYAFELPIPRGKSRWYQVVMSYEYEVISPDTKGQYFSYCVGSTYSALETFLITKKITGPSWVRFQNVKDTTSCITNRKLEFRVDYTNQSNIQVLQKQLPTPPLSVVCISLKTSQQIVLSQKKKEYKKEIFNLNMKYHEGINIDNSNKDELNQFKSISFITHIDPTKKQDSITKKGTLPETTKFCLNELNLLEQFLVHFNEIDPDIVVAHDLYSTVFEIILTRIREKGIRKWNLLSKLINIGSSDIPKYGSSTFKTKMAMKGRLLVDTLLSSQEFVNCVEYTLEALAQKLFKIEIPRIDAKAYQQKFATYKLLNSLVDDTYQDIDYALRIMYHLQIVPLTKQLTSICGNIWMGSLQNQRAERNEMLLLHKFNQLNYVYPDNFKNLPESYKKKHKNAQIRKQYEEDEDQAQGNKNPKKKENKYKGGQVFEPEKGLYNEYIVLLDFNSLYPSIIQEFNVCFTTCVRDPIPLEMQMAPFLGNKKAAIQYSKNQNTKENKMQDEDEEDNENEQIVQTHDVLPTIEVIKGIAPLPSILQYLVEQRKVVKNQIKGQKDPQVIETLDIKQKAFKLVANSMYGCLGFSSSRFYAMPLASFITAKGRHILFDSKKIVEDMGYSVIYGDTDSLMIKPGTNEFLEAVKTGLSIKIKVNSKYKKLQLDIDGVFKNMLLLKKKKYATLKVANWEEVKNTNAPEKLEKEIKGIDVVRRDWCQLSRDAGNKILEIILESKSSENMLDDIKKYLIQLNDDINQKNIKNSNYYITKRLTKRVDQYGEKNLPHVAVAQRSIQEKGIDPQTYVNQIISYIICKNEQSSRLVDKAYSPQEFITQSKSLEIDLQYYKRFQLFEPIKRMLEVIEGINLQEIASILEVHYSVQHVSQNNELNAENVLNLKSKRNQFLTSIPRVLVDCKKCDQTFLFLGILEENADAASILKCKCGNDIYIQLKNKIALVVKELIRNFEENAIQIDNEEFEYTHQISLVGKAKQQKMSSFTLNQKLLSIQAMFDITKEEQENTQKVTIEKIKTIKKTLDDLLSKSQYNNLNLSNIFTSFGLLK</sequence>
<dbReference type="GO" id="GO:0003682">
    <property type="term" value="F:chromatin binding"/>
    <property type="evidence" value="ECO:0007669"/>
    <property type="project" value="TreeGrafter"/>
</dbReference>
<dbReference type="Proteomes" id="UP000009168">
    <property type="component" value="Unassembled WGS sequence"/>
</dbReference>
<keyword evidence="5 12" id="KW-0235">DNA replication</keyword>
<dbReference type="InterPro" id="IPR043502">
    <property type="entry name" value="DNA/RNA_pol_sf"/>
</dbReference>
<keyword evidence="8 20" id="KW-0862">Zinc</keyword>
<feature type="coiled-coil region" evidence="13">
    <location>
        <begin position="120"/>
        <end position="168"/>
    </location>
</feature>
<evidence type="ECO:0007829" key="19">
    <source>
        <dbReference type="PDB" id="7UY7"/>
    </source>
</evidence>
<dbReference type="Gene3D" id="1.10.287.690">
    <property type="entry name" value="Helix hairpin bin"/>
    <property type="match status" value="1"/>
</dbReference>
<evidence type="ECO:0000256" key="7">
    <source>
        <dbReference type="ARBA" id="ARBA00022771"/>
    </source>
</evidence>
<dbReference type="GO" id="GO:0003697">
    <property type="term" value="F:single-stranded DNA binding"/>
    <property type="evidence" value="ECO:0007669"/>
    <property type="project" value="TreeGrafter"/>
</dbReference>
<protein>
    <recommendedName>
        <fullName evidence="12">DNA polymerase</fullName>
        <ecNumber evidence="12">2.7.7.7</ecNumber>
    </recommendedName>
</protein>
<dbReference type="EMBL" id="GG662724">
    <property type="protein sequence ID" value="EAR93502.3"/>
    <property type="molecule type" value="Genomic_DNA"/>
</dbReference>
<reference evidence="19 20" key="2">
    <citation type="journal article" date="2022" name="Nature">
        <title>Structure of Tetrahymena telomerase-bound CST with polymerase alpha-primase.</title>
        <authorList>
            <person name="He Y."/>
            <person name="Song H."/>
            <person name="Chan H."/>
            <person name="Liu B."/>
            <person name="Wang Y."/>
            <person name="Susac L."/>
            <person name="Zhou Z.H."/>
            <person name="Feigon J."/>
        </authorList>
    </citation>
    <scope>STRUCTURE BY ELECTRON MICROSCOPY (4.20 ANGSTROMS) IN COMPLEX WITH ZN(2+)</scope>
</reference>
<dbReference type="GeneID" id="7845641"/>
<dbReference type="Gene3D" id="2.40.50.730">
    <property type="match status" value="1"/>
</dbReference>
<dbReference type="InterPro" id="IPR006133">
    <property type="entry name" value="DNA-dir_DNA_pol_B_exonuc"/>
</dbReference>
<dbReference type="EC" id="2.7.7.7" evidence="12"/>
<evidence type="ECO:0000313" key="17">
    <source>
        <dbReference type="EMBL" id="EAR93502.3"/>
    </source>
</evidence>
<evidence type="ECO:0000259" key="16">
    <source>
        <dbReference type="Pfam" id="PF03104"/>
    </source>
</evidence>